<gene>
    <name evidence="2" type="ORF">QCA50_005646</name>
</gene>
<dbReference type="Proteomes" id="UP001385951">
    <property type="component" value="Unassembled WGS sequence"/>
</dbReference>
<feature type="region of interest" description="Disordered" evidence="1">
    <location>
        <begin position="1"/>
        <end position="22"/>
    </location>
</feature>
<evidence type="ECO:0000256" key="1">
    <source>
        <dbReference type="SAM" id="MobiDB-lite"/>
    </source>
</evidence>
<comment type="caution">
    <text evidence="2">The sequence shown here is derived from an EMBL/GenBank/DDBJ whole genome shotgun (WGS) entry which is preliminary data.</text>
</comment>
<evidence type="ECO:0000313" key="2">
    <source>
        <dbReference type="EMBL" id="KAK7690548.1"/>
    </source>
</evidence>
<protein>
    <submittedName>
        <fullName evidence="2">Uncharacterized protein</fullName>
    </submittedName>
</protein>
<dbReference type="EMBL" id="JASBNA010000006">
    <property type="protein sequence ID" value="KAK7690548.1"/>
    <property type="molecule type" value="Genomic_DNA"/>
</dbReference>
<keyword evidence="3" id="KW-1185">Reference proteome</keyword>
<proteinExistence type="predicted"/>
<name>A0AAW0GA84_9APHY</name>
<evidence type="ECO:0000313" key="3">
    <source>
        <dbReference type="Proteomes" id="UP001385951"/>
    </source>
</evidence>
<organism evidence="2 3">
    <name type="scientific">Cerrena zonata</name>
    <dbReference type="NCBI Taxonomy" id="2478898"/>
    <lineage>
        <taxon>Eukaryota</taxon>
        <taxon>Fungi</taxon>
        <taxon>Dikarya</taxon>
        <taxon>Basidiomycota</taxon>
        <taxon>Agaricomycotina</taxon>
        <taxon>Agaricomycetes</taxon>
        <taxon>Polyporales</taxon>
        <taxon>Cerrenaceae</taxon>
        <taxon>Cerrena</taxon>
    </lineage>
</organism>
<accession>A0AAW0GA84</accession>
<sequence length="83" mass="9192">MSTFLDPPYPHSMRRQQEADDPVDSVLALSRSLLTAFQSAMERRLATSASSVPAMPQDPSPSQCRVIQRFLFLGGPEYSSVSF</sequence>
<dbReference type="AlphaFoldDB" id="A0AAW0GA84"/>
<reference evidence="2 3" key="1">
    <citation type="submission" date="2022-09" db="EMBL/GenBank/DDBJ databases">
        <authorList>
            <person name="Palmer J.M."/>
        </authorList>
    </citation>
    <scope>NUCLEOTIDE SEQUENCE [LARGE SCALE GENOMIC DNA]</scope>
    <source>
        <strain evidence="2 3">DSM 7382</strain>
    </source>
</reference>